<dbReference type="VEuPathDB" id="FungiDB:FGRAMPH1_01G13015"/>
<keyword evidence="3" id="KW-1185">Reference proteome</keyword>
<dbReference type="EnsemblFungi" id="CEF78311">
    <property type="protein sequence ID" value="CEF78311"/>
    <property type="gene ID" value="FGRRES_03495_M"/>
</dbReference>
<dbReference type="AlphaFoldDB" id="A0A098DK57"/>
<evidence type="ECO:0000313" key="1">
    <source>
        <dbReference type="EMBL" id="CEF78311.1"/>
    </source>
</evidence>
<dbReference type="InParanoid" id="A0A098DK57"/>
<reference evidence="2 3" key="2">
    <citation type="journal article" date="2010" name="Nature">
        <title>Comparative genomics reveals mobile pathogenicity chromosomes in Fusarium.</title>
        <authorList>
            <person name="Ma L.J."/>
            <person name="van der Does H.C."/>
            <person name="Borkovich K.A."/>
            <person name="Coleman J.J."/>
            <person name="Daboussi M.J."/>
            <person name="Di Pietro A."/>
            <person name="Dufresne M."/>
            <person name="Freitag M."/>
            <person name="Grabherr M."/>
            <person name="Henrissat B."/>
            <person name="Houterman P.M."/>
            <person name="Kang S."/>
            <person name="Shim W.B."/>
            <person name="Woloshuk C."/>
            <person name="Xie X."/>
            <person name="Xu J.R."/>
            <person name="Antoniw J."/>
            <person name="Baker S.E."/>
            <person name="Bluhm B.H."/>
            <person name="Breakspear A."/>
            <person name="Brown D.W."/>
            <person name="Butchko R.A."/>
            <person name="Chapman S."/>
            <person name="Coulson R."/>
            <person name="Coutinho P.M."/>
            <person name="Danchin E.G."/>
            <person name="Diener A."/>
            <person name="Gale L.R."/>
            <person name="Gardiner D.M."/>
            <person name="Goff S."/>
            <person name="Hammond-Kosack K.E."/>
            <person name="Hilburn K."/>
            <person name="Hua-Van A."/>
            <person name="Jonkers W."/>
            <person name="Kazan K."/>
            <person name="Kodira C.D."/>
            <person name="Koehrsen M."/>
            <person name="Kumar L."/>
            <person name="Lee Y.H."/>
            <person name="Li L."/>
            <person name="Manners J.M."/>
            <person name="Miranda-Saavedra D."/>
            <person name="Mukherjee M."/>
            <person name="Park G."/>
            <person name="Park J."/>
            <person name="Park S.Y."/>
            <person name="Proctor R.H."/>
            <person name="Regev A."/>
            <person name="Ruiz-Roldan M.C."/>
            <person name="Sain D."/>
            <person name="Sakthikumar S."/>
            <person name="Sykes S."/>
            <person name="Schwartz D.C."/>
            <person name="Turgeon B.G."/>
            <person name="Wapinski I."/>
            <person name="Yoder O."/>
            <person name="Young S."/>
            <person name="Zeng Q."/>
            <person name="Zhou S."/>
            <person name="Galagan J."/>
            <person name="Cuomo C.A."/>
            <person name="Kistler H.C."/>
            <person name="Rep M."/>
        </authorList>
    </citation>
    <scope>GENOME REANNOTATION</scope>
    <source>
        <strain evidence="3">ATCC MYA-4620 / CBS 123657 / FGSC 9075 / NRRL 31084 / PH-1</strain>
        <strain evidence="2">PH-1 / ATCC MYA-4620 / FGSC 9075 / NRRL 31084</strain>
    </source>
</reference>
<reference evidence="2 3" key="1">
    <citation type="journal article" date="2007" name="Science">
        <title>The Fusarium graminearum genome reveals a link between localized polymorphism and pathogen specialization.</title>
        <authorList>
            <person name="Cuomo C.A."/>
            <person name="Gueldener U."/>
            <person name="Xu J.-R."/>
            <person name="Trail F."/>
            <person name="Turgeon B.G."/>
            <person name="Di Pietro A."/>
            <person name="Walton J.D."/>
            <person name="Ma L.-J."/>
            <person name="Baker S.E."/>
            <person name="Rep M."/>
            <person name="Adam G."/>
            <person name="Antoniw J."/>
            <person name="Baldwin T."/>
            <person name="Calvo S.E."/>
            <person name="Chang Y.-L."/>
            <person name="DeCaprio D."/>
            <person name="Gale L.R."/>
            <person name="Gnerre S."/>
            <person name="Goswami R.S."/>
            <person name="Hammond-Kosack K."/>
            <person name="Harris L.J."/>
            <person name="Hilburn K."/>
            <person name="Kennell J.C."/>
            <person name="Kroken S."/>
            <person name="Magnuson J.K."/>
            <person name="Mannhaupt G."/>
            <person name="Mauceli E.W."/>
            <person name="Mewes H.-W."/>
            <person name="Mitterbauer R."/>
            <person name="Muehlbauer G."/>
            <person name="Muensterkoetter M."/>
            <person name="Nelson D."/>
            <person name="O'Donnell K."/>
            <person name="Ouellet T."/>
            <person name="Qi W."/>
            <person name="Quesneville H."/>
            <person name="Roncero M.I.G."/>
            <person name="Seong K.-Y."/>
            <person name="Tetko I.V."/>
            <person name="Urban M."/>
            <person name="Waalwijk C."/>
            <person name="Ward T.J."/>
            <person name="Yao J."/>
            <person name="Birren B.W."/>
            <person name="Kistler H.C."/>
        </authorList>
    </citation>
    <scope>NUCLEOTIDE SEQUENCE [LARGE SCALE GENOMIC DNA]</scope>
    <source>
        <strain evidence="3">ATCC MYA-4620 / CBS 123657 / FGSC 9075 / NRRL 31084 / PH-1</strain>
        <strain evidence="2">PH-1 / ATCC MYA-4620 / FGSC 9075 / NRRL 31084</strain>
    </source>
</reference>
<name>A0A098DK57_GIBZE</name>
<dbReference type="Proteomes" id="UP000070720">
    <property type="component" value="Chromosome 2"/>
</dbReference>
<accession>A0A098DK57</accession>
<evidence type="ECO:0000313" key="3">
    <source>
        <dbReference type="Proteomes" id="UP000070720"/>
    </source>
</evidence>
<dbReference type="EMBL" id="HG970333">
    <property type="protein sequence ID" value="CEF78311.1"/>
    <property type="molecule type" value="Genomic_DNA"/>
</dbReference>
<dbReference type="eggNOG" id="ENOG502T5Y3">
    <property type="taxonomic scope" value="Eukaryota"/>
</dbReference>
<proteinExistence type="predicted"/>
<reference evidence="1 3" key="3">
    <citation type="journal article" date="2015" name="BMC Genomics">
        <title>The completed genome sequence of the pathogenic ascomycete fungus Fusarium graminearum.</title>
        <authorList>
            <person name="King R."/>
            <person name="Urban M."/>
            <person name="Hammond-Kosack M.C."/>
            <person name="Hassani-Pak K."/>
            <person name="Hammond-Kosack K.E."/>
        </authorList>
    </citation>
    <scope>NUCLEOTIDE SEQUENCE [LARGE SCALE GENOMIC DNA]</scope>
    <source>
        <strain evidence="3">ATCC MYA-4620 / CBS 123657 / FGSC 9075 / NRRL 31084 / PH-1</strain>
        <strain evidence="1">PH-1</strain>
    </source>
</reference>
<organism evidence="1 3">
    <name type="scientific">Gibberella zeae (strain ATCC MYA-4620 / CBS 123657 / FGSC 9075 / NRRL 31084 / PH-1)</name>
    <name type="common">Wheat head blight fungus</name>
    <name type="synonym">Fusarium graminearum</name>
    <dbReference type="NCBI Taxonomy" id="229533"/>
    <lineage>
        <taxon>Eukaryota</taxon>
        <taxon>Fungi</taxon>
        <taxon>Dikarya</taxon>
        <taxon>Ascomycota</taxon>
        <taxon>Pezizomycotina</taxon>
        <taxon>Sordariomycetes</taxon>
        <taxon>Hypocreomycetidae</taxon>
        <taxon>Hypocreales</taxon>
        <taxon>Nectriaceae</taxon>
        <taxon>Fusarium</taxon>
    </lineage>
</organism>
<gene>
    <name evidence="2" type="primary">FG03495.1</name>
    <name evidence="1" type="ORF">FGRAMPH1_01T13015</name>
</gene>
<accession>A0A0E0S486</accession>
<sequence>MPHPVDCNKVKRSRQNYTINNRPFLSTYIMKVFLAVAAALVSSSIAAPATDKSVAVRESHLLDAGAQKGTFNALSVELEGLFSKPSGQKATTNVKRSKSDKKKALTKTYMISRKKGSRKSHKKHPKRLVKLKLATTGFKSGQDIIDDLDSTLDQVTVHTDKIDTILGQVEAGKLSEKQGTADTLKEITRIRSILSGPLSRLSATRNIKDLSLTDVQRQSIIQEIDELVTELLRSIEVIIRTLGTSSSMNSSLNPMMNILTGFLSGLATADTGLATKLRDLVSFIIKDQTVDSDESGLSLLLSGFENSLLRLHGTLKATGKSN</sequence>
<reference evidence="2" key="4">
    <citation type="submission" date="2017-01" db="UniProtKB">
        <authorList>
            <consortium name="EnsemblFungi"/>
        </authorList>
    </citation>
    <scope>IDENTIFICATION</scope>
    <source>
        <strain evidence="2">PH-1 / ATCC MYA-4620 / FGSC 9075 / NRRL 31084</strain>
    </source>
</reference>
<protein>
    <submittedName>
        <fullName evidence="1">Chromosome 2, complete genome</fullName>
    </submittedName>
</protein>
<evidence type="ECO:0000313" key="2">
    <source>
        <dbReference type="EnsemblFungi" id="CEF78311"/>
    </source>
</evidence>